<dbReference type="HOGENOM" id="CLU_577001_0_0_2"/>
<dbReference type="Proteomes" id="UP000004348">
    <property type="component" value="Chromosome"/>
</dbReference>
<protein>
    <recommendedName>
        <fullName evidence="2">Peptidase</fullName>
    </recommendedName>
</protein>
<accession>F3KHS3</accession>
<reference evidence="1" key="1">
    <citation type="journal article" date="2011" name="PLoS ONE">
        <title>Genome of a low-salinity ammonia-oxidizing archaeon determined by single-cell and metagenomic analysis.</title>
        <authorList>
            <person name="Blainey P.C."/>
            <person name="Mosier A.C."/>
            <person name="Potanina A."/>
            <person name="Francis C.A."/>
            <person name="Quake S.R."/>
        </authorList>
    </citation>
    <scope>NUCLEOTIDE SEQUENCE [LARGE SCALE GENOMIC DNA]</scope>
    <source>
        <strain evidence="1">SFB1</strain>
    </source>
</reference>
<dbReference type="PATRIC" id="fig|886738.10.peg.14"/>
<name>F3KHS3_9ARCH</name>
<gene>
    <name evidence="1" type="ORF">Nlim_0013</name>
</gene>
<evidence type="ECO:0000313" key="1">
    <source>
        <dbReference type="EMBL" id="EGG43058.1"/>
    </source>
</evidence>
<sequence length="497" mass="54657">MVVIFSLGFSNVSYGQGVQTSGGVNVEGSWYLGEGLAKGDYFEYSMCEIDLHDCAPITFKFWIKGEKQLGTESLWDTEVVVIDGNKIIKGSMGLGKTAPEPITFDESLHDYAIAFKSSLSWLSAFATGNQNDLIHGPKEFKAAAWGKIGAIGGAQLITKRAETINTPAGVIDTVVVGWYSGKSNEIWVSDGFPFPVKALTYAWVTTGVAPVMFQFQIIDFKENVATSPFANVESTIQKSDLLHCPKEYYEYTSGRSSTNTFSMMIQYNYSPKVPLEGCFIDWKLNFMDKYNDVQFVDQVHYDIWVVDKDGNRLRSYAQDIGRADLFNGFGQAHILLPIKENAGLVRYIIFVHGTGPENSVPDASLGGYAAIDIQISENPYLTAANGDTSSPKIPSWIKNNAGWWKEGSIDDNSFVQGIQFLIKQGIMKIPPTTQGAGSGSNQIPAWIKNNAGWWAEGSIDDNSFIQGIQFLIKEGIMKIKQPSTSPPSGYQPESPFG</sequence>
<comment type="caution">
    <text evidence="1">The sequence shown here is derived from an EMBL/GenBank/DDBJ whole genome shotgun (WGS) entry which is preliminary data.</text>
</comment>
<evidence type="ECO:0008006" key="2">
    <source>
        <dbReference type="Google" id="ProtNLM"/>
    </source>
</evidence>
<dbReference type="STRING" id="886738.Nlim_0013"/>
<organism evidence="1">
    <name type="scientific">Candidatus Nitrosarchaeum limnium SFB1</name>
    <dbReference type="NCBI Taxonomy" id="886738"/>
    <lineage>
        <taxon>Archaea</taxon>
        <taxon>Nitrososphaerota</taxon>
        <taxon>Nitrososphaeria</taxon>
        <taxon>Nitrosopumilales</taxon>
        <taxon>Nitrosopumilaceae</taxon>
        <taxon>Nitrosarchaeum</taxon>
    </lineage>
</organism>
<dbReference type="AlphaFoldDB" id="F3KHS3"/>
<dbReference type="EMBL" id="AEGP01000013">
    <property type="protein sequence ID" value="EGG43058.1"/>
    <property type="molecule type" value="Genomic_DNA"/>
</dbReference>
<proteinExistence type="predicted"/>